<evidence type="ECO:0000313" key="2">
    <source>
        <dbReference type="Proteomes" id="UP000789901"/>
    </source>
</evidence>
<dbReference type="Proteomes" id="UP000789901">
    <property type="component" value="Unassembled WGS sequence"/>
</dbReference>
<evidence type="ECO:0000313" key="1">
    <source>
        <dbReference type="EMBL" id="CAG8844159.1"/>
    </source>
</evidence>
<organism evidence="1 2">
    <name type="scientific">Gigaspora margarita</name>
    <dbReference type="NCBI Taxonomy" id="4874"/>
    <lineage>
        <taxon>Eukaryota</taxon>
        <taxon>Fungi</taxon>
        <taxon>Fungi incertae sedis</taxon>
        <taxon>Mucoromycota</taxon>
        <taxon>Glomeromycotina</taxon>
        <taxon>Glomeromycetes</taxon>
        <taxon>Diversisporales</taxon>
        <taxon>Gigasporaceae</taxon>
        <taxon>Gigaspora</taxon>
    </lineage>
</organism>
<keyword evidence="2" id="KW-1185">Reference proteome</keyword>
<dbReference type="EMBL" id="CAJVQB010074884">
    <property type="protein sequence ID" value="CAG8844159.1"/>
    <property type="molecule type" value="Genomic_DNA"/>
</dbReference>
<feature type="non-terminal residue" evidence="1">
    <location>
        <position position="1"/>
    </location>
</feature>
<gene>
    <name evidence="1" type="ORF">GMARGA_LOCUS36933</name>
</gene>
<reference evidence="1 2" key="1">
    <citation type="submission" date="2021-06" db="EMBL/GenBank/DDBJ databases">
        <authorList>
            <person name="Kallberg Y."/>
            <person name="Tangrot J."/>
            <person name="Rosling A."/>
        </authorList>
    </citation>
    <scope>NUCLEOTIDE SEQUENCE [LARGE SCALE GENOMIC DNA]</scope>
    <source>
        <strain evidence="1 2">120-4 pot B 10/14</strain>
    </source>
</reference>
<accession>A0ABN7WZF4</accession>
<name>A0ABN7WZF4_GIGMA</name>
<sequence length="45" mass="5295">YYQAFMIPLKKKKTIVKKLLPSLHDSIEEKENNCEKAITKPSQFN</sequence>
<protein>
    <submittedName>
        <fullName evidence="1">28965_t:CDS:1</fullName>
    </submittedName>
</protein>
<comment type="caution">
    <text evidence="1">The sequence shown here is derived from an EMBL/GenBank/DDBJ whole genome shotgun (WGS) entry which is preliminary data.</text>
</comment>
<proteinExistence type="predicted"/>